<proteinExistence type="predicted"/>
<protein>
    <recommendedName>
        <fullName evidence="2">M23ase beta-sheet core domain-containing protein</fullName>
    </recommendedName>
</protein>
<dbReference type="AlphaFoldDB" id="A0A219B0H6"/>
<organism evidence="3 4">
    <name type="scientific">Pacificimonas flava</name>
    <dbReference type="NCBI Taxonomy" id="1234595"/>
    <lineage>
        <taxon>Bacteria</taxon>
        <taxon>Pseudomonadati</taxon>
        <taxon>Pseudomonadota</taxon>
        <taxon>Alphaproteobacteria</taxon>
        <taxon>Sphingomonadales</taxon>
        <taxon>Sphingosinicellaceae</taxon>
        <taxon>Pacificimonas</taxon>
    </lineage>
</organism>
<dbReference type="SUPFAM" id="SSF51261">
    <property type="entry name" value="Duplicated hybrid motif"/>
    <property type="match status" value="1"/>
</dbReference>
<dbReference type="InterPro" id="IPR011055">
    <property type="entry name" value="Dup_hybrid_motif"/>
</dbReference>
<evidence type="ECO:0000313" key="4">
    <source>
        <dbReference type="Proteomes" id="UP000198462"/>
    </source>
</evidence>
<name>A0A219B0H6_9SPHN</name>
<dbReference type="Gene3D" id="2.70.70.10">
    <property type="entry name" value="Glucose Permease (Domain IIA)"/>
    <property type="match status" value="1"/>
</dbReference>
<dbReference type="PANTHER" id="PTHR21666">
    <property type="entry name" value="PEPTIDASE-RELATED"/>
    <property type="match status" value="1"/>
</dbReference>
<accession>A0A219B0H6</accession>
<dbReference type="Pfam" id="PF01551">
    <property type="entry name" value="Peptidase_M23"/>
    <property type="match status" value="1"/>
</dbReference>
<keyword evidence="4" id="KW-1185">Reference proteome</keyword>
<reference evidence="4" key="1">
    <citation type="submission" date="2017-05" db="EMBL/GenBank/DDBJ databases">
        <authorList>
            <person name="Lin X."/>
        </authorList>
    </citation>
    <scope>NUCLEOTIDE SEQUENCE [LARGE SCALE GENOMIC DNA]</scope>
    <source>
        <strain evidence="4">JLT2012</strain>
    </source>
</reference>
<evidence type="ECO:0000313" key="3">
    <source>
        <dbReference type="EMBL" id="OWV31831.1"/>
    </source>
</evidence>
<evidence type="ECO:0000259" key="2">
    <source>
        <dbReference type="Pfam" id="PF01551"/>
    </source>
</evidence>
<dbReference type="Proteomes" id="UP000198462">
    <property type="component" value="Unassembled WGS sequence"/>
</dbReference>
<dbReference type="GO" id="GO:0004222">
    <property type="term" value="F:metalloendopeptidase activity"/>
    <property type="evidence" value="ECO:0007669"/>
    <property type="project" value="TreeGrafter"/>
</dbReference>
<dbReference type="InterPro" id="IPR016047">
    <property type="entry name" value="M23ase_b-sheet_dom"/>
</dbReference>
<dbReference type="OrthoDB" id="9815245at2"/>
<comment type="caution">
    <text evidence="3">The sequence shown here is derived from an EMBL/GenBank/DDBJ whole genome shotgun (WGS) entry which is preliminary data.</text>
</comment>
<evidence type="ECO:0000256" key="1">
    <source>
        <dbReference type="ARBA" id="ARBA00022729"/>
    </source>
</evidence>
<dbReference type="PANTHER" id="PTHR21666:SF289">
    <property type="entry name" value="L-ALA--D-GLU ENDOPEPTIDASE"/>
    <property type="match status" value="1"/>
</dbReference>
<sequence length="378" mass="41229">MGEFVAPRLWGSLRARFASLFVDRELYMRTDGELRFLRISARFQKTVAASTAILLLGWLVLSGNLLASQISMLAERSSVAAMLADAQRTYRGAVRRQKSAEALANDLEARQRALEAVAAEHFDLPGASLTAPSAAVSTNRQNSPEARLKTLEQRQTAFIRQVDLLASARMRRAERTMASLGLDPIKLAGSGEGTGGPYVPGIGVGDDLLRLAETIEKLERLERALLSIPSFMPAEGGRLSSGYGLRRDPFHRRAAMHQGQDFSGPHRSDIRAAAAGTVIRSGWWGGYGRIVIVDHGRGIRTRYAHLAETSVRRGDTVARGETIGAMGSTGRSTGTHLHFEVRIDGKPVNPRPFLEASDHVLEIQDRAGERRQEQADAG</sequence>
<gene>
    <name evidence="3" type="ORF">B5C34_15100</name>
</gene>
<dbReference type="InterPro" id="IPR050570">
    <property type="entry name" value="Cell_wall_metabolism_enzyme"/>
</dbReference>
<feature type="domain" description="M23ase beta-sheet core" evidence="2">
    <location>
        <begin position="256"/>
        <end position="350"/>
    </location>
</feature>
<keyword evidence="1" id="KW-0732">Signal</keyword>
<dbReference type="CDD" id="cd12797">
    <property type="entry name" value="M23_peptidase"/>
    <property type="match status" value="1"/>
</dbReference>
<dbReference type="EMBL" id="NFZT01000007">
    <property type="protein sequence ID" value="OWV31831.1"/>
    <property type="molecule type" value="Genomic_DNA"/>
</dbReference>
<dbReference type="FunFam" id="2.70.70.10:FF:000006">
    <property type="entry name" value="M23 family peptidase"/>
    <property type="match status" value="1"/>
</dbReference>